<name>A0A4Z2H3A2_9TELE</name>
<proteinExistence type="predicted"/>
<comment type="caution">
    <text evidence="1">The sequence shown here is derived from an EMBL/GenBank/DDBJ whole genome shotgun (WGS) entry which is preliminary data.</text>
</comment>
<accession>A0A4Z2H3A2</accession>
<gene>
    <name evidence="1" type="ORF">EYF80_030213</name>
</gene>
<dbReference type="AlphaFoldDB" id="A0A4Z2H3A2"/>
<dbReference type="Proteomes" id="UP000314294">
    <property type="component" value="Unassembled WGS sequence"/>
</dbReference>
<dbReference type="EMBL" id="SRLO01000353">
    <property type="protein sequence ID" value="TNN59563.1"/>
    <property type="molecule type" value="Genomic_DNA"/>
</dbReference>
<protein>
    <submittedName>
        <fullName evidence="1">Uncharacterized protein</fullName>
    </submittedName>
</protein>
<organism evidence="1 2">
    <name type="scientific">Liparis tanakae</name>
    <name type="common">Tanaka's snailfish</name>
    <dbReference type="NCBI Taxonomy" id="230148"/>
    <lineage>
        <taxon>Eukaryota</taxon>
        <taxon>Metazoa</taxon>
        <taxon>Chordata</taxon>
        <taxon>Craniata</taxon>
        <taxon>Vertebrata</taxon>
        <taxon>Euteleostomi</taxon>
        <taxon>Actinopterygii</taxon>
        <taxon>Neopterygii</taxon>
        <taxon>Teleostei</taxon>
        <taxon>Neoteleostei</taxon>
        <taxon>Acanthomorphata</taxon>
        <taxon>Eupercaria</taxon>
        <taxon>Perciformes</taxon>
        <taxon>Cottioidei</taxon>
        <taxon>Cottales</taxon>
        <taxon>Liparidae</taxon>
        <taxon>Liparis</taxon>
    </lineage>
</organism>
<evidence type="ECO:0000313" key="1">
    <source>
        <dbReference type="EMBL" id="TNN59563.1"/>
    </source>
</evidence>
<evidence type="ECO:0000313" key="2">
    <source>
        <dbReference type="Proteomes" id="UP000314294"/>
    </source>
</evidence>
<reference evidence="1 2" key="1">
    <citation type="submission" date="2019-03" db="EMBL/GenBank/DDBJ databases">
        <title>First draft genome of Liparis tanakae, snailfish: a comprehensive survey of snailfish specific genes.</title>
        <authorList>
            <person name="Kim W."/>
            <person name="Song I."/>
            <person name="Jeong J.-H."/>
            <person name="Kim D."/>
            <person name="Kim S."/>
            <person name="Ryu S."/>
            <person name="Song J.Y."/>
            <person name="Lee S.K."/>
        </authorList>
    </citation>
    <scope>NUCLEOTIDE SEQUENCE [LARGE SCALE GENOMIC DNA]</scope>
    <source>
        <tissue evidence="1">Muscle</tissue>
    </source>
</reference>
<sequence length="71" mass="7885">MRQDGTDELKHSVEAASRLIGPRASIGREDSPVVPIALDITQIHFKHILIGKATLVFDYIIGTASNRKMER</sequence>
<keyword evidence="2" id="KW-1185">Reference proteome</keyword>